<evidence type="ECO:0000313" key="3">
    <source>
        <dbReference type="Proteomes" id="UP000218965"/>
    </source>
</evidence>
<evidence type="ECO:0000256" key="1">
    <source>
        <dbReference type="SAM" id="Phobius"/>
    </source>
</evidence>
<proteinExistence type="predicted"/>
<sequence length="523" mass="53911">MNRLRERLRAAWRRPGVPGGVLALLAALTLGSWALASPIGAGPDDDFHLVSTWCAGPAVDEACADGSTPQTREVPRPLLEAPCFAYDPEESAACQLGTLDWSGDGPGVAVEIIETTRGNFGGEYPPLYYAVNGLLTGANAEAAALAMRALTIALFLGVATALHLLLPARLVPALHGGLLVTMVPLGVFLLGTNNPSAWAVIGVAPSAIALLGYFETSGRQKLGLAAVFVVGVLMAAGSRADAAVFAGLGIAVIGMLAAAPTKRFVLDAILPAVMGLVALAFFLAAGQASSGTGGFGGPIRDATGTVGGAVSVAIHEAAEPTLGGAGLLFYNVLNVPFIWSGAWGQWGLGWLDTSMPAVVPLAGMAAFVALGFVALRGAGARVIGAVAVVVAAVWAVPVYVLQAGGTMVPDQVQPRYLLPLIVLLGVLLLVRRADRPLVLSRAQRWVLVAAVAGAHFVALHMNLRRYVTGTDEPGPNLDAGLEWWWTWMPVGPSVVWLVGSLAFAGVAVVTTRTFTPAQPATVR</sequence>
<reference evidence="2 3" key="2">
    <citation type="submission" date="2016-01" db="EMBL/GenBank/DDBJ databases">
        <title>Microcella alkaliphila JAM AC0309 whole genome shotgun sequence.</title>
        <authorList>
            <person name="Kurata A."/>
            <person name="Hirose Y."/>
            <person name="Kishimoto N."/>
            <person name="Kobayashi T."/>
        </authorList>
    </citation>
    <scope>NUCLEOTIDE SEQUENCE [LARGE SCALE GENOMIC DNA]</scope>
    <source>
        <strain evidence="2 3">JAM AC0309</strain>
    </source>
</reference>
<feature type="transmembrane region" description="Helical" evidence="1">
    <location>
        <begin position="268"/>
        <end position="288"/>
    </location>
</feature>
<feature type="transmembrane region" description="Helical" evidence="1">
    <location>
        <begin position="483"/>
        <end position="509"/>
    </location>
</feature>
<gene>
    <name evidence="2" type="ORF">MalAC0309_2277</name>
</gene>
<feature type="transmembrane region" description="Helical" evidence="1">
    <location>
        <begin position="145"/>
        <end position="166"/>
    </location>
</feature>
<organism evidence="2 3">
    <name type="scientific">Microcella alkaliphila</name>
    <dbReference type="NCBI Taxonomy" id="279828"/>
    <lineage>
        <taxon>Bacteria</taxon>
        <taxon>Bacillati</taxon>
        <taxon>Actinomycetota</taxon>
        <taxon>Actinomycetes</taxon>
        <taxon>Micrococcales</taxon>
        <taxon>Microbacteriaceae</taxon>
        <taxon>Microcella</taxon>
    </lineage>
</organism>
<feature type="transmembrane region" description="Helical" evidence="1">
    <location>
        <begin position="173"/>
        <end position="191"/>
    </location>
</feature>
<keyword evidence="1" id="KW-0472">Membrane</keyword>
<feature type="transmembrane region" description="Helical" evidence="1">
    <location>
        <begin position="416"/>
        <end position="433"/>
    </location>
</feature>
<feature type="transmembrane region" description="Helical" evidence="1">
    <location>
        <begin position="243"/>
        <end position="261"/>
    </location>
</feature>
<keyword evidence="1" id="KW-1133">Transmembrane helix</keyword>
<reference evidence="3" key="1">
    <citation type="submission" date="2015-12" db="EMBL/GenBank/DDBJ databases">
        <authorList>
            <person name="Shamseldin A."/>
            <person name="Moawad H."/>
            <person name="Abd El-Rahim W.M."/>
            <person name="Sadowsky M.J."/>
        </authorList>
    </citation>
    <scope>NUCLEOTIDE SEQUENCE [LARGE SCALE GENOMIC DNA]</scope>
    <source>
        <strain evidence="3">JAM AC0309</strain>
    </source>
</reference>
<evidence type="ECO:0000313" key="2">
    <source>
        <dbReference type="EMBL" id="BAU33119.1"/>
    </source>
</evidence>
<feature type="transmembrane region" description="Helical" evidence="1">
    <location>
        <begin position="357"/>
        <end position="375"/>
    </location>
</feature>
<feature type="transmembrane region" description="Helical" evidence="1">
    <location>
        <begin position="221"/>
        <end position="237"/>
    </location>
</feature>
<keyword evidence="1" id="KW-0812">Transmembrane</keyword>
<accession>A0A0U5BFU9</accession>
<feature type="transmembrane region" description="Helical" evidence="1">
    <location>
        <begin position="382"/>
        <end position="404"/>
    </location>
</feature>
<dbReference type="Pfam" id="PF09913">
    <property type="entry name" value="DUF2142"/>
    <property type="match status" value="1"/>
</dbReference>
<name>A0A0U5BFU9_9MICO</name>
<dbReference type="InterPro" id="IPR018674">
    <property type="entry name" value="DUF2142_membrane"/>
</dbReference>
<dbReference type="Proteomes" id="UP000218965">
    <property type="component" value="Chromosome"/>
</dbReference>
<dbReference type="EMBL" id="AP017315">
    <property type="protein sequence ID" value="BAU33119.1"/>
    <property type="molecule type" value="Genomic_DNA"/>
</dbReference>
<feature type="transmembrane region" description="Helical" evidence="1">
    <location>
        <begin position="197"/>
        <end position="214"/>
    </location>
</feature>
<dbReference type="KEGG" id="malk:MalAC0309_2277"/>
<dbReference type="RefSeq" id="WP_161494124.1">
    <property type="nucleotide sequence ID" value="NZ_AP017315.1"/>
</dbReference>
<feature type="transmembrane region" description="Helical" evidence="1">
    <location>
        <begin position="445"/>
        <end position="463"/>
    </location>
</feature>
<protein>
    <submittedName>
        <fullName evidence="2">Uncharacterized protein</fullName>
    </submittedName>
</protein>
<dbReference type="AlphaFoldDB" id="A0A0U5BFU9"/>